<dbReference type="PANTHER" id="PTHR43199">
    <property type="entry name" value="GLUTATHIONE HYDROLASE"/>
    <property type="match status" value="1"/>
</dbReference>
<comment type="PTM">
    <text evidence="9">Cleaved by autocatalysis into a large and a small subunit.</text>
</comment>
<keyword evidence="12" id="KW-1185">Reference proteome</keyword>
<comment type="catalytic activity">
    <reaction evidence="8 9">
        <text>an N-terminal (5-L-glutamyl)-[peptide] + an alpha-amino acid = 5-L-glutamyl amino acid + an N-terminal L-alpha-aminoacyl-[peptide]</text>
        <dbReference type="Rhea" id="RHEA:23904"/>
        <dbReference type="Rhea" id="RHEA-COMP:9780"/>
        <dbReference type="Rhea" id="RHEA-COMP:9795"/>
        <dbReference type="ChEBI" id="CHEBI:77644"/>
        <dbReference type="ChEBI" id="CHEBI:78597"/>
        <dbReference type="ChEBI" id="CHEBI:78599"/>
        <dbReference type="ChEBI" id="CHEBI:78608"/>
        <dbReference type="EC" id="2.3.2.2"/>
    </reaction>
</comment>
<organism evidence="11 12">
    <name type="scientific">Methylobacterium isbiliense</name>
    <dbReference type="NCBI Taxonomy" id="315478"/>
    <lineage>
        <taxon>Bacteria</taxon>
        <taxon>Pseudomonadati</taxon>
        <taxon>Pseudomonadota</taxon>
        <taxon>Alphaproteobacteria</taxon>
        <taxon>Hyphomicrobiales</taxon>
        <taxon>Methylobacteriaceae</taxon>
        <taxon>Methylobacterium</taxon>
    </lineage>
</organism>
<dbReference type="InterPro" id="IPR000101">
    <property type="entry name" value="GGT_peptidase"/>
</dbReference>
<sequence>MPIRRTLAALGAVLALACAVPARAQGLPPGMPGAGAIQSDAARLLPAYAPHGMVVSQEARATRVGAAILAKGGNAVDAAVAVGFALAVTLPRAGNLGGGGFMLVHLAARNETVAIDYRETAPAAASRDMFLGPDDEPDPKLSTASGRAVGVPGTVRGLAEALARYGSGRFRLADLIAPAEELARAGIRVEEDLADSLPHAAGLLGRWSSSRAVFFNGERPFAWGERLVQPDLAATLRAIAAKGPDAFYAGETARRIAAAVREAGGVMSEADLADYRVAVRAPVRGTYRGHEIVAMPPPSSGGVHLIEILNILEGYDLAAMGAGSADAIHLLAEAMKQAYADRAAYLGDPDRVRVPVRGLTAKDYAATLRARIDPARARPAEEVRPGDPLPHEPDQTTHFSVVDRDGNAVANTTTLNFSYGLGLVAAGTGVLLNNEMDDFSAKPGAQNAFGLVGGEANAVAPRARPLSSMTPTFVFRDGRLLLVTGSPGGSRIISTVLQVVTGVIDFGLSLAEAVAAPRVHHQWRPDALLVERGLSPDTLALLRARGHRVVVGSSSGSASSVMAVPGGLVGAADPRQRGTLAEGP</sequence>
<comment type="subunit">
    <text evidence="9">This enzyme consists of two polypeptide chains, which are synthesized in precursor form from a single polypeptide.</text>
</comment>
<evidence type="ECO:0000313" key="12">
    <source>
        <dbReference type="Proteomes" id="UP001055153"/>
    </source>
</evidence>
<protein>
    <recommendedName>
        <fullName evidence="9">Glutathione hydrolase proenzyme</fullName>
        <ecNumber evidence="9">2.3.2.2</ecNumber>
        <ecNumber evidence="9">3.4.19.13</ecNumber>
    </recommendedName>
    <component>
        <recommendedName>
            <fullName evidence="9">Glutathione hydrolase large chain</fullName>
        </recommendedName>
    </component>
    <component>
        <recommendedName>
            <fullName evidence="9">Glutathione hydrolase small chain</fullName>
        </recommendedName>
    </component>
</protein>
<keyword evidence="7 9" id="KW-0012">Acyltransferase</keyword>
<dbReference type="InterPro" id="IPR051792">
    <property type="entry name" value="GGT_bact"/>
</dbReference>
<dbReference type="Gene3D" id="1.10.246.130">
    <property type="match status" value="1"/>
</dbReference>
<feature type="chain" id="PRO_5047050194" description="Glutathione hydrolase proenzyme" evidence="10">
    <location>
        <begin position="25"/>
        <end position="584"/>
    </location>
</feature>
<evidence type="ECO:0000256" key="4">
    <source>
        <dbReference type="ARBA" id="ARBA00022679"/>
    </source>
</evidence>
<dbReference type="RefSeq" id="WP_238236518.1">
    <property type="nucleotide sequence ID" value="NZ_BPQQ01000040.1"/>
</dbReference>
<reference evidence="11" key="1">
    <citation type="journal article" date="2021" name="Front. Microbiol.">
        <title>Comprehensive Comparative Genomics and Phenotyping of Methylobacterium Species.</title>
        <authorList>
            <person name="Alessa O."/>
            <person name="Ogura Y."/>
            <person name="Fujitani Y."/>
            <person name="Takami H."/>
            <person name="Hayashi T."/>
            <person name="Sahin N."/>
            <person name="Tani A."/>
        </authorList>
    </citation>
    <scope>NUCLEOTIDE SEQUENCE</scope>
    <source>
        <strain evidence="11">DSM 17168</strain>
    </source>
</reference>
<dbReference type="EC" id="2.3.2.2" evidence="9"/>
<comment type="similarity">
    <text evidence="3 9">Belongs to the gamma-glutamyltransferase family.</text>
</comment>
<comment type="catalytic activity">
    <reaction evidence="2 9">
        <text>glutathione + H2O = L-cysteinylglycine + L-glutamate</text>
        <dbReference type="Rhea" id="RHEA:28807"/>
        <dbReference type="ChEBI" id="CHEBI:15377"/>
        <dbReference type="ChEBI" id="CHEBI:29985"/>
        <dbReference type="ChEBI" id="CHEBI:57925"/>
        <dbReference type="ChEBI" id="CHEBI:61694"/>
        <dbReference type="EC" id="3.4.19.13"/>
    </reaction>
</comment>
<evidence type="ECO:0000313" key="11">
    <source>
        <dbReference type="EMBL" id="GJE01548.1"/>
    </source>
</evidence>
<proteinExistence type="inferred from homology"/>
<evidence type="ECO:0000256" key="7">
    <source>
        <dbReference type="ARBA" id="ARBA00023315"/>
    </source>
</evidence>
<dbReference type="EC" id="3.4.19.13" evidence="9"/>
<dbReference type="SUPFAM" id="SSF56235">
    <property type="entry name" value="N-terminal nucleophile aminohydrolases (Ntn hydrolases)"/>
    <property type="match status" value="1"/>
</dbReference>
<evidence type="ECO:0000256" key="5">
    <source>
        <dbReference type="ARBA" id="ARBA00022801"/>
    </source>
</evidence>
<dbReference type="InterPro" id="IPR055262">
    <property type="entry name" value="GGT_CS"/>
</dbReference>
<dbReference type="Gene3D" id="3.60.20.40">
    <property type="match status" value="1"/>
</dbReference>
<dbReference type="InterPro" id="IPR043137">
    <property type="entry name" value="GGT_ssub_C"/>
</dbReference>
<evidence type="ECO:0000256" key="6">
    <source>
        <dbReference type="ARBA" id="ARBA00023145"/>
    </source>
</evidence>
<keyword evidence="6 9" id="KW-0865">Zymogen</keyword>
<evidence type="ECO:0000256" key="8">
    <source>
        <dbReference type="ARBA" id="ARBA00047417"/>
    </source>
</evidence>
<evidence type="ECO:0000256" key="3">
    <source>
        <dbReference type="ARBA" id="ARBA00009381"/>
    </source>
</evidence>
<gene>
    <name evidence="11" type="primary">ggt</name>
    <name evidence="11" type="ORF">GMJLKIPL_3481</name>
</gene>
<evidence type="ECO:0000256" key="9">
    <source>
        <dbReference type="RuleBase" id="RU368036"/>
    </source>
</evidence>
<reference evidence="11" key="2">
    <citation type="submission" date="2021-08" db="EMBL/GenBank/DDBJ databases">
        <authorList>
            <person name="Tani A."/>
            <person name="Ola A."/>
            <person name="Ogura Y."/>
            <person name="Katsura K."/>
            <person name="Hayashi T."/>
        </authorList>
    </citation>
    <scope>NUCLEOTIDE SEQUENCE</scope>
    <source>
        <strain evidence="11">DSM 17168</strain>
    </source>
</reference>
<keyword evidence="4 9" id="KW-0808">Transferase</keyword>
<evidence type="ECO:0000256" key="2">
    <source>
        <dbReference type="ARBA" id="ARBA00001089"/>
    </source>
</evidence>
<comment type="catalytic activity">
    <reaction evidence="1 9">
        <text>an S-substituted glutathione + H2O = an S-substituted L-cysteinylglycine + L-glutamate</text>
        <dbReference type="Rhea" id="RHEA:59468"/>
        <dbReference type="ChEBI" id="CHEBI:15377"/>
        <dbReference type="ChEBI" id="CHEBI:29985"/>
        <dbReference type="ChEBI" id="CHEBI:90779"/>
        <dbReference type="ChEBI" id="CHEBI:143103"/>
        <dbReference type="EC" id="3.4.19.13"/>
    </reaction>
</comment>
<feature type="signal peptide" evidence="10">
    <location>
        <begin position="1"/>
        <end position="24"/>
    </location>
</feature>
<keyword evidence="5 9" id="KW-0378">Hydrolase</keyword>
<comment type="caution">
    <text evidence="11">The sequence shown here is derived from an EMBL/GenBank/DDBJ whole genome shotgun (WGS) entry which is preliminary data.</text>
</comment>
<dbReference type="PANTHER" id="PTHR43199:SF1">
    <property type="entry name" value="GLUTATHIONE HYDROLASE PROENZYME"/>
    <property type="match status" value="1"/>
</dbReference>
<evidence type="ECO:0000256" key="10">
    <source>
        <dbReference type="SAM" id="SignalP"/>
    </source>
</evidence>
<dbReference type="Proteomes" id="UP001055153">
    <property type="component" value="Unassembled WGS sequence"/>
</dbReference>
<dbReference type="InterPro" id="IPR043138">
    <property type="entry name" value="GGT_lsub"/>
</dbReference>
<keyword evidence="10" id="KW-0732">Signal</keyword>
<name>A0ABQ4SIH0_9HYPH</name>
<evidence type="ECO:0000256" key="1">
    <source>
        <dbReference type="ARBA" id="ARBA00001049"/>
    </source>
</evidence>
<dbReference type="PROSITE" id="PS00462">
    <property type="entry name" value="G_GLU_TRANSPEPTIDASE"/>
    <property type="match status" value="1"/>
</dbReference>
<dbReference type="PROSITE" id="PS51257">
    <property type="entry name" value="PROKAR_LIPOPROTEIN"/>
    <property type="match status" value="1"/>
</dbReference>
<dbReference type="InterPro" id="IPR029055">
    <property type="entry name" value="Ntn_hydrolases_N"/>
</dbReference>
<accession>A0ABQ4SIH0</accession>
<dbReference type="GO" id="GO:0016787">
    <property type="term" value="F:hydrolase activity"/>
    <property type="evidence" value="ECO:0007669"/>
    <property type="project" value="UniProtKB-KW"/>
</dbReference>
<comment type="pathway">
    <text evidence="9">Sulfur metabolism; glutathione metabolism.</text>
</comment>
<dbReference type="EMBL" id="BPQQ01000040">
    <property type="protein sequence ID" value="GJE01548.1"/>
    <property type="molecule type" value="Genomic_DNA"/>
</dbReference>
<keyword evidence="9" id="KW-0317">Glutathione biosynthesis</keyword>
<dbReference type="NCBIfam" id="TIGR00066">
    <property type="entry name" value="g_glut_trans"/>
    <property type="match status" value="1"/>
</dbReference>
<dbReference type="PRINTS" id="PR01210">
    <property type="entry name" value="GGTRANSPTASE"/>
</dbReference>
<dbReference type="Pfam" id="PF01019">
    <property type="entry name" value="G_glu_transpept"/>
    <property type="match status" value="1"/>
</dbReference>